<keyword evidence="3" id="KW-1185">Reference proteome</keyword>
<proteinExistence type="predicted"/>
<evidence type="ECO:0000313" key="3">
    <source>
        <dbReference type="Proteomes" id="UP000573729"/>
    </source>
</evidence>
<keyword evidence="1" id="KW-0472">Membrane</keyword>
<protein>
    <submittedName>
        <fullName evidence="2">Putative lipid-binding transport protein (Tim44 family)</fullName>
    </submittedName>
</protein>
<dbReference type="AlphaFoldDB" id="A0A7W7BV19"/>
<feature type="transmembrane region" description="Helical" evidence="1">
    <location>
        <begin position="7"/>
        <end position="24"/>
    </location>
</feature>
<name>A0A7W7BV19_9MICO</name>
<comment type="caution">
    <text evidence="2">The sequence shown here is derived from an EMBL/GenBank/DDBJ whole genome shotgun (WGS) entry which is preliminary data.</text>
</comment>
<evidence type="ECO:0000256" key="1">
    <source>
        <dbReference type="SAM" id="Phobius"/>
    </source>
</evidence>
<organism evidence="2 3">
    <name type="scientific">Microbacterium marinum</name>
    <dbReference type="NCBI Taxonomy" id="421115"/>
    <lineage>
        <taxon>Bacteria</taxon>
        <taxon>Bacillati</taxon>
        <taxon>Actinomycetota</taxon>
        <taxon>Actinomycetes</taxon>
        <taxon>Micrococcales</taxon>
        <taxon>Microbacteriaceae</taxon>
        <taxon>Microbacterium</taxon>
    </lineage>
</organism>
<dbReference type="Proteomes" id="UP000573729">
    <property type="component" value="Unassembled WGS sequence"/>
</dbReference>
<reference evidence="2 3" key="1">
    <citation type="submission" date="2020-08" db="EMBL/GenBank/DDBJ databases">
        <title>Sequencing the genomes of 1000 actinobacteria strains.</title>
        <authorList>
            <person name="Klenk H.-P."/>
        </authorList>
    </citation>
    <scope>NUCLEOTIDE SEQUENCE [LARGE SCALE GENOMIC DNA]</scope>
    <source>
        <strain evidence="2 3">DSM 24947</strain>
    </source>
</reference>
<sequence>MTGSQKWGGLVMGILFALIGLLLGSSFAGLVLIIGGAIIAAVHAGLLLLARRKR</sequence>
<dbReference type="EMBL" id="JACHMD010000001">
    <property type="protein sequence ID" value="MBB4668134.1"/>
    <property type="molecule type" value="Genomic_DNA"/>
</dbReference>
<keyword evidence="1" id="KW-0812">Transmembrane</keyword>
<dbReference type="RefSeq" id="WP_184219680.1">
    <property type="nucleotide sequence ID" value="NZ_JACHMD010000001.1"/>
</dbReference>
<feature type="transmembrane region" description="Helical" evidence="1">
    <location>
        <begin position="30"/>
        <end position="50"/>
    </location>
</feature>
<keyword evidence="1" id="KW-1133">Transmembrane helix</keyword>
<accession>A0A7W7BV19</accession>
<evidence type="ECO:0000313" key="2">
    <source>
        <dbReference type="EMBL" id="MBB4668134.1"/>
    </source>
</evidence>
<gene>
    <name evidence="2" type="ORF">BKA24_002843</name>
</gene>